<reference evidence="4 5" key="1">
    <citation type="submission" date="2019-06" db="EMBL/GenBank/DDBJ databases">
        <title>Sequencing the genomes of 1000 actinobacteria strains.</title>
        <authorList>
            <person name="Klenk H.-P."/>
        </authorList>
    </citation>
    <scope>NUCLEOTIDE SEQUENCE [LARGE SCALE GENOMIC DNA]</scope>
    <source>
        <strain evidence="4 5">DSM 18082</strain>
    </source>
</reference>
<keyword evidence="5" id="KW-1185">Reference proteome</keyword>
<dbReference type="SUPFAM" id="SSF51735">
    <property type="entry name" value="NAD(P)-binding Rossmann-fold domains"/>
    <property type="match status" value="1"/>
</dbReference>
<proteinExistence type="inferred from homology"/>
<evidence type="ECO:0000259" key="3">
    <source>
        <dbReference type="Pfam" id="PF08338"/>
    </source>
</evidence>
<dbReference type="PANTHER" id="PTHR11092">
    <property type="entry name" value="SUGAR NUCLEOTIDE EPIMERASE RELATED"/>
    <property type="match status" value="1"/>
</dbReference>
<gene>
    <name evidence="4" type="ORF">FB474_1532</name>
</gene>
<evidence type="ECO:0008006" key="6">
    <source>
        <dbReference type="Google" id="ProtNLM"/>
    </source>
</evidence>
<protein>
    <recommendedName>
        <fullName evidence="6">TIGR01777 family protein</fullName>
    </recommendedName>
</protein>
<evidence type="ECO:0000313" key="4">
    <source>
        <dbReference type="EMBL" id="TQL60149.1"/>
    </source>
</evidence>
<accession>A0A542ZIL9</accession>
<dbReference type="InterPro" id="IPR001509">
    <property type="entry name" value="Epimerase_deHydtase"/>
</dbReference>
<dbReference type="AlphaFoldDB" id="A0A542ZIL9"/>
<dbReference type="Gene3D" id="3.40.50.720">
    <property type="entry name" value="NAD(P)-binding Rossmann-like Domain"/>
    <property type="match status" value="1"/>
</dbReference>
<feature type="domain" description="DUF1731" evidence="3">
    <location>
        <begin position="250"/>
        <end position="296"/>
    </location>
</feature>
<sequence length="304" mass="31861">MPQRVAITGASGLVGGALSAFLSARGDEVLHVVRREPRTASEIGWDPRHRRLDPADLSGVTAVVNLAGANVGGKRWTPAYKQEIFASRVDSTHTIASALADLGEPVRLVNASAIGIYGSDRGEEVLTEDSEPGQGFLADVVRAWESATKPAADAGLPVAMARTGLVMSPEGGAFERLLTLGRLGLLGPLGSGRQYWSWVTLRDVVRGYAHLIDREDVTGPVNLVGPAPAHQADVARAVATRLHRPSVVPAPGFALKAVLGEFADDVLGSARVMPSALTASGFTFEHDTLEQAAAWLVDQAGLAA</sequence>
<evidence type="ECO:0000259" key="2">
    <source>
        <dbReference type="Pfam" id="PF01370"/>
    </source>
</evidence>
<comment type="caution">
    <text evidence="4">The sequence shown here is derived from an EMBL/GenBank/DDBJ whole genome shotgun (WGS) entry which is preliminary data.</text>
</comment>
<dbReference type="OrthoDB" id="9801773at2"/>
<feature type="domain" description="NAD-dependent epimerase/dehydratase" evidence="2">
    <location>
        <begin position="5"/>
        <end position="216"/>
    </location>
</feature>
<dbReference type="Pfam" id="PF08338">
    <property type="entry name" value="DUF1731"/>
    <property type="match status" value="1"/>
</dbReference>
<dbReference type="Pfam" id="PF01370">
    <property type="entry name" value="Epimerase"/>
    <property type="match status" value="1"/>
</dbReference>
<dbReference type="EMBL" id="VFOQ01000001">
    <property type="protein sequence ID" value="TQL60149.1"/>
    <property type="molecule type" value="Genomic_DNA"/>
</dbReference>
<name>A0A542ZIL9_9MICO</name>
<dbReference type="InterPro" id="IPR010099">
    <property type="entry name" value="SDR39U1"/>
</dbReference>
<dbReference type="PANTHER" id="PTHR11092:SF0">
    <property type="entry name" value="EPIMERASE FAMILY PROTEIN SDR39U1"/>
    <property type="match status" value="1"/>
</dbReference>
<dbReference type="RefSeq" id="WP_141788086.1">
    <property type="nucleotide sequence ID" value="NZ_BAAAKX010000021.1"/>
</dbReference>
<dbReference type="InterPro" id="IPR013549">
    <property type="entry name" value="DUF1731"/>
</dbReference>
<evidence type="ECO:0000313" key="5">
    <source>
        <dbReference type="Proteomes" id="UP000319514"/>
    </source>
</evidence>
<dbReference type="Proteomes" id="UP000319514">
    <property type="component" value="Unassembled WGS sequence"/>
</dbReference>
<dbReference type="NCBIfam" id="TIGR01777">
    <property type="entry name" value="yfcH"/>
    <property type="match status" value="1"/>
</dbReference>
<evidence type="ECO:0000256" key="1">
    <source>
        <dbReference type="ARBA" id="ARBA00009353"/>
    </source>
</evidence>
<organism evidence="4 5">
    <name type="scientific">Oryzihumus leptocrescens</name>
    <dbReference type="NCBI Taxonomy" id="297536"/>
    <lineage>
        <taxon>Bacteria</taxon>
        <taxon>Bacillati</taxon>
        <taxon>Actinomycetota</taxon>
        <taxon>Actinomycetes</taxon>
        <taxon>Micrococcales</taxon>
        <taxon>Intrasporangiaceae</taxon>
        <taxon>Oryzihumus</taxon>
    </lineage>
</organism>
<dbReference type="InterPro" id="IPR036291">
    <property type="entry name" value="NAD(P)-bd_dom_sf"/>
</dbReference>
<comment type="similarity">
    <text evidence="1">Belongs to the NAD(P)-dependent epimerase/dehydratase family. SDR39U1 subfamily.</text>
</comment>